<keyword evidence="1" id="KW-0175">Coiled coil</keyword>
<feature type="domain" description="Large polyvalent protein associated" evidence="2">
    <location>
        <begin position="150"/>
        <end position="223"/>
    </location>
</feature>
<evidence type="ECO:0008006" key="5">
    <source>
        <dbReference type="Google" id="ProtNLM"/>
    </source>
</evidence>
<reference evidence="4" key="1">
    <citation type="submission" date="2020-03" db="EMBL/GenBank/DDBJ databases">
        <title>The deep terrestrial virosphere.</title>
        <authorList>
            <person name="Holmfeldt K."/>
            <person name="Nilsson E."/>
            <person name="Simone D."/>
            <person name="Lopez-Fernandez M."/>
            <person name="Wu X."/>
            <person name="de Brujin I."/>
            <person name="Lundin D."/>
            <person name="Andersson A."/>
            <person name="Bertilsson S."/>
            <person name="Dopson M."/>
        </authorList>
    </citation>
    <scope>NUCLEOTIDE SEQUENCE</scope>
    <source>
        <strain evidence="4">MM415B03083</strain>
    </source>
</reference>
<protein>
    <recommendedName>
        <fullName evidence="5">Large polyvalent protein associated domain-containing protein</fullName>
    </recommendedName>
</protein>
<dbReference type="InterPro" id="IPR041311">
    <property type="entry name" value="LPD29"/>
</dbReference>
<dbReference type="EMBL" id="MT142672">
    <property type="protein sequence ID" value="QJA86966.1"/>
    <property type="molecule type" value="Genomic_DNA"/>
</dbReference>
<dbReference type="AlphaFoldDB" id="A0A6M3KXQ4"/>
<evidence type="ECO:0000313" key="4">
    <source>
        <dbReference type="EMBL" id="QJA86966.1"/>
    </source>
</evidence>
<dbReference type="InterPro" id="IPR040631">
    <property type="entry name" value="LPD30"/>
</dbReference>
<accession>A0A6M3KXQ4</accession>
<evidence type="ECO:0000259" key="3">
    <source>
        <dbReference type="Pfam" id="PF18850"/>
    </source>
</evidence>
<organism evidence="4">
    <name type="scientific">viral metagenome</name>
    <dbReference type="NCBI Taxonomy" id="1070528"/>
    <lineage>
        <taxon>unclassified sequences</taxon>
        <taxon>metagenomes</taxon>
        <taxon>organismal metagenomes</taxon>
    </lineage>
</organism>
<feature type="domain" description="Large polyvalent protein associated" evidence="3">
    <location>
        <begin position="15"/>
        <end position="123"/>
    </location>
</feature>
<proteinExistence type="predicted"/>
<dbReference type="Pfam" id="PF18850">
    <property type="entry name" value="LPD30"/>
    <property type="match status" value="1"/>
</dbReference>
<feature type="coiled-coil region" evidence="1">
    <location>
        <begin position="100"/>
        <end position="127"/>
    </location>
</feature>
<dbReference type="Pfam" id="PF18847">
    <property type="entry name" value="LPD29"/>
    <property type="match status" value="1"/>
</dbReference>
<evidence type="ECO:0000256" key="1">
    <source>
        <dbReference type="SAM" id="Coils"/>
    </source>
</evidence>
<gene>
    <name evidence="4" type="ORF">MM415B03083_0007</name>
</gene>
<name>A0A6M3KXQ4_9ZZZZ</name>
<evidence type="ECO:0000259" key="2">
    <source>
        <dbReference type="Pfam" id="PF18847"/>
    </source>
</evidence>
<sequence>MRPEIIRGDKYQGTLAVGQRVYSILSGGRDGIICRISGEQSPETIRSLGGGAVVMGGRATMDIVFEESVSRQIPECIVRGVQWFISEEIASGDEILTALTQAAMAQTEKAEKENKEAEEKAADKAGLPGRYPYLIPVTQAGSRSTHALGAANIKTELKRAFPGVKFSIRSKSFSGGDSIHVDWTDGPITEEVEKVTGKYQEGSFDGMEDIYNYNHSAFPYVFGGAKYVQESRHLSAALVGKVAAEMGFKLAPESFDKWGNIGTTAGLTYEQEMAIYREARTRPGLV</sequence>